<gene>
    <name evidence="1" type="ORF">IWW38_002543</name>
</gene>
<dbReference type="Proteomes" id="UP001139981">
    <property type="component" value="Unassembled WGS sequence"/>
</dbReference>
<organism evidence="1 2">
    <name type="scientific">Coemansia aciculifera</name>
    <dbReference type="NCBI Taxonomy" id="417176"/>
    <lineage>
        <taxon>Eukaryota</taxon>
        <taxon>Fungi</taxon>
        <taxon>Fungi incertae sedis</taxon>
        <taxon>Zoopagomycota</taxon>
        <taxon>Kickxellomycotina</taxon>
        <taxon>Kickxellomycetes</taxon>
        <taxon>Kickxellales</taxon>
        <taxon>Kickxellaceae</taxon>
        <taxon>Coemansia</taxon>
    </lineage>
</organism>
<keyword evidence="2" id="KW-1185">Reference proteome</keyword>
<evidence type="ECO:0000313" key="2">
    <source>
        <dbReference type="Proteomes" id="UP001139981"/>
    </source>
</evidence>
<proteinExistence type="predicted"/>
<accession>A0ACC1M3R9</accession>
<protein>
    <submittedName>
        <fullName evidence="1">Uncharacterized protein</fullName>
    </submittedName>
</protein>
<comment type="caution">
    <text evidence="1">The sequence shown here is derived from an EMBL/GenBank/DDBJ whole genome shotgun (WGS) entry which is preliminary data.</text>
</comment>
<reference evidence="1" key="1">
    <citation type="submission" date="2022-07" db="EMBL/GenBank/DDBJ databases">
        <title>Phylogenomic reconstructions and comparative analyses of Kickxellomycotina fungi.</title>
        <authorList>
            <person name="Reynolds N.K."/>
            <person name="Stajich J.E."/>
            <person name="Barry K."/>
            <person name="Grigoriev I.V."/>
            <person name="Crous P."/>
            <person name="Smith M.E."/>
        </authorList>
    </citation>
    <scope>NUCLEOTIDE SEQUENCE</scope>
    <source>
        <strain evidence="1">CBS 190363</strain>
    </source>
</reference>
<dbReference type="EMBL" id="JANBVB010000397">
    <property type="protein sequence ID" value="KAJ2894550.1"/>
    <property type="molecule type" value="Genomic_DNA"/>
</dbReference>
<sequence>MDVYSPNIDLPNSSSDLLTPVVQDAIIAEDNAAATWQHSQDVIDRLVRCCAFYDAEIAQQEERIADITRALANLDAQNNNTAFMQVAQVTLNASLSDAQSCLSEAKLAKQRFEMELGTWPAATSKN</sequence>
<evidence type="ECO:0000313" key="1">
    <source>
        <dbReference type="EMBL" id="KAJ2894550.1"/>
    </source>
</evidence>
<name>A0ACC1M3R9_9FUNG</name>